<dbReference type="EMBL" id="AEUZ02000001">
    <property type="protein sequence ID" value="EHJ56844.1"/>
    <property type="molecule type" value="Genomic_DNA"/>
</dbReference>
<dbReference type="AlphaFoldDB" id="G5KF61"/>
<protein>
    <submittedName>
        <fullName evidence="1">Uncharacterized protein</fullName>
    </submittedName>
</protein>
<organism evidence="1 2">
    <name type="scientific">Streptococcus urinalis 2285-97</name>
    <dbReference type="NCBI Taxonomy" id="764291"/>
    <lineage>
        <taxon>Bacteria</taxon>
        <taxon>Bacillati</taxon>
        <taxon>Bacillota</taxon>
        <taxon>Bacilli</taxon>
        <taxon>Lactobacillales</taxon>
        <taxon>Streptococcaceae</taxon>
        <taxon>Streptococcus</taxon>
    </lineage>
</organism>
<accession>G5KF61</accession>
<evidence type="ECO:0000313" key="1">
    <source>
        <dbReference type="EMBL" id="EHJ56844.1"/>
    </source>
</evidence>
<sequence>MTSCRLNYQHALDMSHMKKKVTIQLAAVMGLILDSLKPSMA</sequence>
<reference evidence="1 2" key="1">
    <citation type="journal article" date="2014" name="Int. J. Syst. Evol. Microbiol.">
        <title>Phylogenomics and the dynamic genome evolution of the genus Streptococcus.</title>
        <authorList>
            <consortium name="The Broad Institute Genome Sequencing Platform"/>
            <person name="Richards V.P."/>
            <person name="Palmer S.R."/>
            <person name="Pavinski Bitar P.D."/>
            <person name="Qin X."/>
            <person name="Weinstock G.M."/>
            <person name="Highlander S.K."/>
            <person name="Town C.D."/>
            <person name="Burne R.A."/>
            <person name="Stanhope M.J."/>
        </authorList>
    </citation>
    <scope>NUCLEOTIDE SEQUENCE [LARGE SCALE GENOMIC DNA]</scope>
    <source>
        <strain evidence="1 2">2285-97</strain>
    </source>
</reference>
<comment type="caution">
    <text evidence="1">The sequence shown here is derived from an EMBL/GenBank/DDBJ whole genome shotgun (WGS) entry which is preliminary data.</text>
</comment>
<name>G5KF61_9STRE</name>
<evidence type="ECO:0000313" key="2">
    <source>
        <dbReference type="Proteomes" id="UP000005388"/>
    </source>
</evidence>
<proteinExistence type="predicted"/>
<gene>
    <name evidence="1" type="ORF">STRUR_2189</name>
</gene>
<keyword evidence="2" id="KW-1185">Reference proteome</keyword>
<dbReference type="Proteomes" id="UP000005388">
    <property type="component" value="Unassembled WGS sequence"/>
</dbReference>